<gene>
    <name evidence="5" type="ORF">LshimejAT787_0206170</name>
</gene>
<dbReference type="SUPFAM" id="SSF118310">
    <property type="entry name" value="AN1-like Zinc finger"/>
    <property type="match status" value="1"/>
</dbReference>
<evidence type="ECO:0000313" key="6">
    <source>
        <dbReference type="Proteomes" id="UP001063166"/>
    </source>
</evidence>
<dbReference type="Gene3D" id="4.10.1110.10">
    <property type="entry name" value="AN1-like Zinc finger"/>
    <property type="match status" value="1"/>
</dbReference>
<comment type="caution">
    <text evidence="5">The sequence shown here is derived from an EMBL/GenBank/DDBJ whole genome shotgun (WGS) entry which is preliminary data.</text>
</comment>
<keyword evidence="6" id="KW-1185">Reference proteome</keyword>
<evidence type="ECO:0000313" key="5">
    <source>
        <dbReference type="EMBL" id="GLB35052.1"/>
    </source>
</evidence>
<dbReference type="GO" id="GO:0008270">
    <property type="term" value="F:zinc ion binding"/>
    <property type="evidence" value="ECO:0007669"/>
    <property type="project" value="UniProtKB-KW"/>
</dbReference>
<organism evidence="5 6">
    <name type="scientific">Lyophyllum shimeji</name>
    <name type="common">Hon-shimeji</name>
    <name type="synonym">Tricholoma shimeji</name>
    <dbReference type="NCBI Taxonomy" id="47721"/>
    <lineage>
        <taxon>Eukaryota</taxon>
        <taxon>Fungi</taxon>
        <taxon>Dikarya</taxon>
        <taxon>Basidiomycota</taxon>
        <taxon>Agaricomycotina</taxon>
        <taxon>Agaricomycetes</taxon>
        <taxon>Agaricomycetidae</taxon>
        <taxon>Agaricales</taxon>
        <taxon>Tricholomatineae</taxon>
        <taxon>Lyophyllaceae</taxon>
        <taxon>Lyophyllum</taxon>
    </lineage>
</organism>
<feature type="domain" description="AN1-type" evidence="4">
    <location>
        <begin position="83"/>
        <end position="118"/>
    </location>
</feature>
<dbReference type="InterPro" id="IPR000058">
    <property type="entry name" value="Znf_AN1"/>
</dbReference>
<dbReference type="Proteomes" id="UP001063166">
    <property type="component" value="Unassembled WGS sequence"/>
</dbReference>
<dbReference type="InterPro" id="IPR035896">
    <property type="entry name" value="AN1-like_Znf"/>
</dbReference>
<proteinExistence type="predicted"/>
<dbReference type="EMBL" id="BRPK01000002">
    <property type="protein sequence ID" value="GLB35052.1"/>
    <property type="molecule type" value="Genomic_DNA"/>
</dbReference>
<accession>A0A9P3UJ45</accession>
<dbReference type="SMART" id="SM00154">
    <property type="entry name" value="ZnF_AN1"/>
    <property type="match status" value="1"/>
</dbReference>
<keyword evidence="2" id="KW-0863">Zinc-finger</keyword>
<dbReference type="Pfam" id="PF01428">
    <property type="entry name" value="zf-AN1"/>
    <property type="match status" value="1"/>
</dbReference>
<dbReference type="AlphaFoldDB" id="A0A9P3UJ45"/>
<protein>
    <submittedName>
        <fullName evidence="5">AN1-like Zinc finger</fullName>
    </submittedName>
</protein>
<reference evidence="5" key="1">
    <citation type="submission" date="2022-07" db="EMBL/GenBank/DDBJ databases">
        <title>The genome of Lyophyllum shimeji provides insight into the initial evolution of ectomycorrhizal fungal genome.</title>
        <authorList>
            <person name="Kobayashi Y."/>
            <person name="Shibata T."/>
            <person name="Hirakawa H."/>
            <person name="Shigenobu S."/>
            <person name="Nishiyama T."/>
            <person name="Yamada A."/>
            <person name="Hasebe M."/>
            <person name="Kawaguchi M."/>
        </authorList>
    </citation>
    <scope>NUCLEOTIDE SEQUENCE</scope>
    <source>
        <strain evidence="5">AT787</strain>
    </source>
</reference>
<sequence length="144" mass="16220">MLTKCGDGARGIDRIALDYASSRYKATHHRLLCSVSPTHRLRRLSYPLLPSVFTDLPAAHLRSLLTMPAKKRCQFQIGTEEQCNSAALRIVGQCPHCRAQFCGTHRLPEHHSCTNLEDCRQQAFDRNKNKLESERTVASKMATA</sequence>
<evidence type="ECO:0000259" key="4">
    <source>
        <dbReference type="SMART" id="SM00154"/>
    </source>
</evidence>
<evidence type="ECO:0000256" key="2">
    <source>
        <dbReference type="ARBA" id="ARBA00022771"/>
    </source>
</evidence>
<name>A0A9P3UJ45_LYOSH</name>
<keyword evidence="1" id="KW-0479">Metal-binding</keyword>
<keyword evidence="3" id="KW-0862">Zinc</keyword>
<evidence type="ECO:0000256" key="3">
    <source>
        <dbReference type="ARBA" id="ARBA00022833"/>
    </source>
</evidence>
<dbReference type="OrthoDB" id="428577at2759"/>
<evidence type="ECO:0000256" key="1">
    <source>
        <dbReference type="ARBA" id="ARBA00022723"/>
    </source>
</evidence>